<keyword evidence="3" id="KW-1185">Reference proteome</keyword>
<feature type="region of interest" description="Disordered" evidence="1">
    <location>
        <begin position="81"/>
        <end position="110"/>
    </location>
</feature>
<accession>A0ABP0HFY2</accession>
<feature type="compositionally biased region" description="Basic and acidic residues" evidence="1">
    <location>
        <begin position="90"/>
        <end position="103"/>
    </location>
</feature>
<evidence type="ECO:0000256" key="1">
    <source>
        <dbReference type="SAM" id="MobiDB-lite"/>
    </source>
</evidence>
<reference evidence="2 3" key="1">
    <citation type="submission" date="2024-02" db="EMBL/GenBank/DDBJ databases">
        <authorList>
            <person name="Chen Y."/>
            <person name="Shah S."/>
            <person name="Dougan E. K."/>
            <person name="Thang M."/>
            <person name="Chan C."/>
        </authorList>
    </citation>
    <scope>NUCLEOTIDE SEQUENCE [LARGE SCALE GENOMIC DNA]</scope>
</reference>
<evidence type="ECO:0000313" key="3">
    <source>
        <dbReference type="Proteomes" id="UP001642484"/>
    </source>
</evidence>
<comment type="caution">
    <text evidence="2">The sequence shown here is derived from an EMBL/GenBank/DDBJ whole genome shotgun (WGS) entry which is preliminary data.</text>
</comment>
<sequence>MVVEERSACRGCPFPCPKISLRRGEAAHDVALEMSCRTSPQLRFSEPVKLMRLRQVSIRTFFASSSVAAGRSPDRRRLRWADIAGAPTAEEMHSTAGKHESAETGHQLQL</sequence>
<dbReference type="Proteomes" id="UP001642484">
    <property type="component" value="Unassembled WGS sequence"/>
</dbReference>
<organism evidence="2 3">
    <name type="scientific">Durusdinium trenchii</name>
    <dbReference type="NCBI Taxonomy" id="1381693"/>
    <lineage>
        <taxon>Eukaryota</taxon>
        <taxon>Sar</taxon>
        <taxon>Alveolata</taxon>
        <taxon>Dinophyceae</taxon>
        <taxon>Suessiales</taxon>
        <taxon>Symbiodiniaceae</taxon>
        <taxon>Durusdinium</taxon>
    </lineage>
</organism>
<evidence type="ECO:0000313" key="2">
    <source>
        <dbReference type="EMBL" id="CAK8988912.1"/>
    </source>
</evidence>
<proteinExistence type="predicted"/>
<dbReference type="EMBL" id="CAXAMN010000481">
    <property type="protein sequence ID" value="CAK8988912.1"/>
    <property type="molecule type" value="Genomic_DNA"/>
</dbReference>
<protein>
    <submittedName>
        <fullName evidence="2">Uncharacterized protein</fullName>
    </submittedName>
</protein>
<name>A0ABP0HFY2_9DINO</name>
<gene>
    <name evidence="2" type="ORF">CCMP2556_LOCUS1448</name>
</gene>